<dbReference type="PRINTS" id="PR00508">
    <property type="entry name" value="S21N4MTFRASE"/>
</dbReference>
<reference evidence="5 6" key="1">
    <citation type="submission" date="2020-08" db="EMBL/GenBank/DDBJ databases">
        <title>Genome public.</title>
        <authorList>
            <person name="Liu C."/>
            <person name="Sun Q."/>
        </authorList>
    </citation>
    <scope>NUCLEOTIDE SEQUENCE [LARGE SCALE GENOMIC DNA]</scope>
    <source>
        <strain evidence="5 6">New-7</strain>
    </source>
</reference>
<gene>
    <name evidence="5" type="ORF">H8S08_07725</name>
</gene>
<name>A0ABR7CMJ8_9BACT</name>
<dbReference type="Pfam" id="PF01555">
    <property type="entry name" value="N6_N4_Mtase"/>
    <property type="match status" value="1"/>
</dbReference>
<dbReference type="Gene3D" id="3.40.50.150">
    <property type="entry name" value="Vaccinia Virus protein VP39"/>
    <property type="match status" value="1"/>
</dbReference>
<evidence type="ECO:0000256" key="1">
    <source>
        <dbReference type="ARBA" id="ARBA00006594"/>
    </source>
</evidence>
<evidence type="ECO:0000313" key="6">
    <source>
        <dbReference type="Proteomes" id="UP000636891"/>
    </source>
</evidence>
<dbReference type="InterPro" id="IPR029063">
    <property type="entry name" value="SAM-dependent_MTases_sf"/>
</dbReference>
<comment type="caution">
    <text evidence="5">The sequence shown here is derived from an EMBL/GenBank/DDBJ whole genome shotgun (WGS) entry which is preliminary data.</text>
</comment>
<feature type="domain" description="DNA methylase N-4/N-6" evidence="4">
    <location>
        <begin position="487"/>
        <end position="802"/>
    </location>
</feature>
<evidence type="ECO:0000256" key="2">
    <source>
        <dbReference type="ARBA" id="ARBA00022603"/>
    </source>
</evidence>
<dbReference type="RefSeq" id="WP_186965872.1">
    <property type="nucleotide sequence ID" value="NZ_JACOOK010000003.1"/>
</dbReference>
<dbReference type="InterPro" id="IPR002052">
    <property type="entry name" value="DNA_methylase_N6_adenine_CS"/>
</dbReference>
<accession>A0ABR7CMJ8</accession>
<proteinExistence type="inferred from homology"/>
<evidence type="ECO:0000259" key="4">
    <source>
        <dbReference type="Pfam" id="PF01555"/>
    </source>
</evidence>
<dbReference type="PROSITE" id="PS00092">
    <property type="entry name" value="N6_MTASE"/>
    <property type="match status" value="1"/>
</dbReference>
<keyword evidence="6" id="KW-1185">Reference proteome</keyword>
<evidence type="ECO:0000313" key="5">
    <source>
        <dbReference type="EMBL" id="MBC5616903.1"/>
    </source>
</evidence>
<organism evidence="5 6">
    <name type="scientific">Alistipes hominis</name>
    <dbReference type="NCBI Taxonomy" id="2763015"/>
    <lineage>
        <taxon>Bacteria</taxon>
        <taxon>Pseudomonadati</taxon>
        <taxon>Bacteroidota</taxon>
        <taxon>Bacteroidia</taxon>
        <taxon>Bacteroidales</taxon>
        <taxon>Rikenellaceae</taxon>
        <taxon>Alistipes</taxon>
    </lineage>
</organism>
<protein>
    <submittedName>
        <fullName evidence="5">Site-specific DNA-methyltransferase</fullName>
    </submittedName>
</protein>
<dbReference type="EMBL" id="JACOOK010000003">
    <property type="protein sequence ID" value="MBC5616903.1"/>
    <property type="molecule type" value="Genomic_DNA"/>
</dbReference>
<evidence type="ECO:0000256" key="3">
    <source>
        <dbReference type="ARBA" id="ARBA00022679"/>
    </source>
</evidence>
<dbReference type="InterPro" id="IPR001091">
    <property type="entry name" value="RM_Methyltransferase"/>
</dbReference>
<keyword evidence="3" id="KW-0808">Transferase</keyword>
<dbReference type="Proteomes" id="UP000636891">
    <property type="component" value="Unassembled WGS sequence"/>
</dbReference>
<keyword evidence="2" id="KW-0489">Methyltransferase</keyword>
<dbReference type="InterPro" id="IPR002941">
    <property type="entry name" value="DNA_methylase_N4/N6"/>
</dbReference>
<dbReference type="SUPFAM" id="SSF53335">
    <property type="entry name" value="S-adenosyl-L-methionine-dependent methyltransferases"/>
    <property type="match status" value="1"/>
</dbReference>
<sequence length="1042" mass="121365">MNEYQKRFVALLKTIFELDKSDLDFGIYRIINIRQREIVDYFENRLPKKIQEILAPFANEKTDEIKQKLAKIESDVESMGMTIDALQDNTPKKQEYIALQKQLSQGSDMSALESDVYSALYSFFNRYYDEGDFISKRRYKEGVYAIPYEGEEVKLYWANQDQYYIKTAENFKDYSFVTKEGINVHFRLVDATIEQNNNKETDDSKRAFMLYTENDERPELKTFEWNAESKELIIRFIFDIPADKKKNYVDDNYAKIREYIIGVPELMMPLMYQTSTDPKKPVTLIQKHLNGYVAKNTFDYFIHKDLGGFLTRELDFFIKNEVMHLDDLDTDDEVRAESYLAKVRAVKRIGKEIITFLAQIENFQRKLWLKKKFVVETNWCITLDHIDESFYQEIADNKPQIQEWIDMYAIDEIKGDLHTTAFTNPPSIDFLKENQNLIVDTKNFSTTFRDRLIASIDDIDEKTNGLMINSENFQALKFLLNKYRESIQTVYIDPPYNTPYSQILYKNNYLNSSWLSLLNNTMTFVSKFWTKDFSYGLAIDDFEYANLAKLLDLNFPNYERSTIIVNHHPQGSGGRISRTHEYYLIISSSKSPSYLGSPLENYQEDRNFMRSGTGDNNYRYGRWKSFYALLQDPKTGKIIDAEDPVPLDESYPTGLTAEGYKRIYPINSRGEERVWRSSYITGRQRAKNGEIFITAKGAVNQSIDHEAKREVLFSNWTDTKYNAGVYGANILKDMGLGGEFDYPKSVNTLKTGLWAQTFGRDNGIIMDYFAGSGTTGHAVIDLNRQYKGSNRKYILVEMGEYFNNVTKPRIKKALYSAEWRNGQPTNYTSGVSQIMKYMRLESYEDALSNITLEEKGSFFGSNLGGEYLIGYMLDMESKGSLLNLEAFITPFEYNMKITEKNECKERQVDVVETFNYLIGLSVHSQSSISYFSTKEAVNPPYEGAVDLQKDQNGIYSFRQIEGTLPDGRKALIIWRNINQDNILTSNAALDAYFSKYRINPADREFDVIYINGDNNLENLRLDDEQWKVVLIETEFNKRMWEE</sequence>
<comment type="similarity">
    <text evidence="1">Belongs to the N(4)/N(6)-methyltransferase family.</text>
</comment>